<feature type="domain" description="HTH tetR-type" evidence="4">
    <location>
        <begin position="25"/>
        <end position="69"/>
    </location>
</feature>
<dbReference type="OrthoDB" id="2356263at2"/>
<evidence type="ECO:0000313" key="6">
    <source>
        <dbReference type="Proteomes" id="UP000598997"/>
    </source>
</evidence>
<dbReference type="Pfam" id="PF00440">
    <property type="entry name" value="TetR_N"/>
    <property type="match status" value="1"/>
</dbReference>
<evidence type="ECO:0000259" key="4">
    <source>
        <dbReference type="Pfam" id="PF00440"/>
    </source>
</evidence>
<comment type="caution">
    <text evidence="5">The sequence shown here is derived from an EMBL/GenBank/DDBJ whole genome shotgun (WGS) entry which is preliminary data.</text>
</comment>
<keyword evidence="2" id="KW-0238">DNA-binding</keyword>
<evidence type="ECO:0000256" key="3">
    <source>
        <dbReference type="ARBA" id="ARBA00023163"/>
    </source>
</evidence>
<accession>A0A917DMJ0</accession>
<dbReference type="InterPro" id="IPR050109">
    <property type="entry name" value="HTH-type_TetR-like_transc_reg"/>
</dbReference>
<keyword evidence="3" id="KW-0804">Transcription</keyword>
<evidence type="ECO:0000256" key="1">
    <source>
        <dbReference type="ARBA" id="ARBA00023015"/>
    </source>
</evidence>
<keyword evidence="6" id="KW-1185">Reference proteome</keyword>
<proteinExistence type="predicted"/>
<evidence type="ECO:0000313" key="5">
    <source>
        <dbReference type="EMBL" id="GGD50721.1"/>
    </source>
</evidence>
<dbReference type="Proteomes" id="UP000598997">
    <property type="component" value="Unassembled WGS sequence"/>
</dbReference>
<organism evidence="5 6">
    <name type="scientific">Croceicoccus pelagius</name>
    <dbReference type="NCBI Taxonomy" id="1703341"/>
    <lineage>
        <taxon>Bacteria</taxon>
        <taxon>Pseudomonadati</taxon>
        <taxon>Pseudomonadota</taxon>
        <taxon>Alphaproteobacteria</taxon>
        <taxon>Sphingomonadales</taxon>
        <taxon>Erythrobacteraceae</taxon>
        <taxon>Croceicoccus</taxon>
    </lineage>
</organism>
<name>A0A917DMJ0_9SPHN</name>
<protein>
    <recommendedName>
        <fullName evidence="4">HTH tetR-type domain-containing protein</fullName>
    </recommendedName>
</protein>
<dbReference type="EMBL" id="BMIO01000008">
    <property type="protein sequence ID" value="GGD50721.1"/>
    <property type="molecule type" value="Genomic_DNA"/>
</dbReference>
<gene>
    <name evidence="5" type="ORF">GCM10010989_26150</name>
</gene>
<evidence type="ECO:0000256" key="2">
    <source>
        <dbReference type="ARBA" id="ARBA00023125"/>
    </source>
</evidence>
<dbReference type="SUPFAM" id="SSF46689">
    <property type="entry name" value="Homeodomain-like"/>
    <property type="match status" value="1"/>
</dbReference>
<dbReference type="PANTHER" id="PTHR30055:SF234">
    <property type="entry name" value="HTH-TYPE TRANSCRIPTIONAL REGULATOR BETI"/>
    <property type="match status" value="1"/>
</dbReference>
<dbReference type="Gene3D" id="1.10.357.10">
    <property type="entry name" value="Tetracycline Repressor, domain 2"/>
    <property type="match status" value="1"/>
</dbReference>
<keyword evidence="1" id="KW-0805">Transcription regulation</keyword>
<dbReference type="InterPro" id="IPR009057">
    <property type="entry name" value="Homeodomain-like_sf"/>
</dbReference>
<dbReference type="GO" id="GO:0003700">
    <property type="term" value="F:DNA-binding transcription factor activity"/>
    <property type="evidence" value="ECO:0007669"/>
    <property type="project" value="TreeGrafter"/>
</dbReference>
<reference evidence="5 6" key="1">
    <citation type="journal article" date="2014" name="Int. J. Syst. Evol. Microbiol.">
        <title>Complete genome sequence of Corynebacterium casei LMG S-19264T (=DSM 44701T), isolated from a smear-ripened cheese.</title>
        <authorList>
            <consortium name="US DOE Joint Genome Institute (JGI-PGF)"/>
            <person name="Walter F."/>
            <person name="Albersmeier A."/>
            <person name="Kalinowski J."/>
            <person name="Ruckert C."/>
        </authorList>
    </citation>
    <scope>NUCLEOTIDE SEQUENCE [LARGE SCALE GENOMIC DNA]</scope>
    <source>
        <strain evidence="5 6">CGMCC 1.15358</strain>
    </source>
</reference>
<dbReference type="InterPro" id="IPR001647">
    <property type="entry name" value="HTH_TetR"/>
</dbReference>
<dbReference type="AlphaFoldDB" id="A0A917DMJ0"/>
<dbReference type="RefSeq" id="WP_066763688.1">
    <property type="nucleotide sequence ID" value="NZ_BMIO01000008.1"/>
</dbReference>
<sequence length="218" mass="24193">MASTTTQSSGENERGIRSRLKMILVAEDLFAREGINEVSLRTIASAAGQSNVAAVQYHFGGRDGLLRAIFDYRVRQMEVTRRARLEQLGPLDAIAPRDLIGLVYEPYLDLTNEAGDHCYARLLLTYLTRFGRHALPHPAEDEGAVDFVIPQILAEMRGRLEMVDPGKADARTMMMTTGFLSLLCEHDVRRAAGLEVGDVRELANWSLDLMAAAFTLRA</sequence>
<dbReference type="PANTHER" id="PTHR30055">
    <property type="entry name" value="HTH-TYPE TRANSCRIPTIONAL REGULATOR RUTR"/>
    <property type="match status" value="1"/>
</dbReference>
<dbReference type="GO" id="GO:0000976">
    <property type="term" value="F:transcription cis-regulatory region binding"/>
    <property type="evidence" value="ECO:0007669"/>
    <property type="project" value="TreeGrafter"/>
</dbReference>